<name>A0ABS6I3B1_9MICC</name>
<keyword evidence="2" id="KW-1185">Reference proteome</keyword>
<dbReference type="InterPro" id="IPR011991">
    <property type="entry name" value="ArsR-like_HTH"/>
</dbReference>
<comment type="caution">
    <text evidence="1">The sequence shown here is derived from an EMBL/GenBank/DDBJ whole genome shotgun (WGS) entry which is preliminary data.</text>
</comment>
<dbReference type="CDD" id="cd00090">
    <property type="entry name" value="HTH_ARSR"/>
    <property type="match status" value="1"/>
</dbReference>
<evidence type="ECO:0000313" key="2">
    <source>
        <dbReference type="Proteomes" id="UP000824166"/>
    </source>
</evidence>
<gene>
    <name evidence="1" type="ORF">KSW38_08025</name>
</gene>
<evidence type="ECO:0000313" key="1">
    <source>
        <dbReference type="EMBL" id="MBU8866233.1"/>
    </source>
</evidence>
<organism evidence="1 2">
    <name type="scientific">Paenarthrobacter aromaticivorans</name>
    <dbReference type="NCBI Taxonomy" id="2849150"/>
    <lineage>
        <taxon>Bacteria</taxon>
        <taxon>Bacillati</taxon>
        <taxon>Actinomycetota</taxon>
        <taxon>Actinomycetes</taxon>
        <taxon>Micrococcales</taxon>
        <taxon>Micrococcaceae</taxon>
        <taxon>Paenarthrobacter</taxon>
    </lineage>
</organism>
<reference evidence="1 2" key="1">
    <citation type="submission" date="2021-06" db="EMBL/GenBank/DDBJ databases">
        <authorList>
            <person name="Jeong J.W."/>
        </authorList>
    </citation>
    <scope>NUCLEOTIDE SEQUENCE [LARGE SCALE GENOMIC DNA]</scope>
    <source>
        <strain evidence="1 2">MMS21-TAE1-1</strain>
    </source>
</reference>
<dbReference type="Proteomes" id="UP000824166">
    <property type="component" value="Unassembled WGS sequence"/>
</dbReference>
<proteinExistence type="predicted"/>
<accession>A0ABS6I3B1</accession>
<dbReference type="Pfam" id="PF12840">
    <property type="entry name" value="HTH_20"/>
    <property type="match status" value="1"/>
</dbReference>
<sequence length="227" mass="24068">MTTARHSWLQRISAIASLDDDNRRVLFAYVRGAADAVGRDEAARALGIPRSTASFHLDRLVKDGVLQVEFRKSSDKAGPGSGRPAKLYRPAMDEVGASVPERQYDLAGDLMATAITRSLKGELPVRDALLDVAGRKGQEAGRPGDFLGALADLGYEPMADDAGGYRLLNCPFHRLSQDHEEVVCAMNGAFLKGAATASGLSADNVLPEPGPGHCCARIGSLEPGPKT</sequence>
<dbReference type="EMBL" id="JAHOPC010000003">
    <property type="protein sequence ID" value="MBU8866233.1"/>
    <property type="molecule type" value="Genomic_DNA"/>
</dbReference>
<protein>
    <submittedName>
        <fullName evidence="1">Transcriptional regulator</fullName>
    </submittedName>
</protein>
<dbReference type="RefSeq" id="WP_216924052.1">
    <property type="nucleotide sequence ID" value="NZ_JAHOPC010000003.1"/>
</dbReference>